<dbReference type="AlphaFoldDB" id="A0A9N9CMV1"/>
<dbReference type="Proteomes" id="UP000789375">
    <property type="component" value="Unassembled WGS sequence"/>
</dbReference>
<keyword evidence="3" id="KW-1185">Reference proteome</keyword>
<dbReference type="Pfam" id="PF12937">
    <property type="entry name" value="F-box-like"/>
    <property type="match status" value="1"/>
</dbReference>
<reference evidence="2" key="1">
    <citation type="submission" date="2021-06" db="EMBL/GenBank/DDBJ databases">
        <authorList>
            <person name="Kallberg Y."/>
            <person name="Tangrot J."/>
            <person name="Rosling A."/>
        </authorList>
    </citation>
    <scope>NUCLEOTIDE SEQUENCE</scope>
    <source>
        <strain evidence="2">87-6 pot B 2015</strain>
    </source>
</reference>
<gene>
    <name evidence="2" type="ORF">FMOSSE_LOCUS9249</name>
</gene>
<accession>A0A9N9CMV1</accession>
<organism evidence="2 3">
    <name type="scientific">Funneliformis mosseae</name>
    <name type="common">Endomycorrhizal fungus</name>
    <name type="synonym">Glomus mosseae</name>
    <dbReference type="NCBI Taxonomy" id="27381"/>
    <lineage>
        <taxon>Eukaryota</taxon>
        <taxon>Fungi</taxon>
        <taxon>Fungi incertae sedis</taxon>
        <taxon>Mucoromycota</taxon>
        <taxon>Glomeromycotina</taxon>
        <taxon>Glomeromycetes</taxon>
        <taxon>Glomerales</taxon>
        <taxon>Glomeraceae</taxon>
        <taxon>Funneliformis</taxon>
    </lineage>
</organism>
<comment type="caution">
    <text evidence="2">The sequence shown here is derived from an EMBL/GenBank/DDBJ whole genome shotgun (WGS) entry which is preliminary data.</text>
</comment>
<dbReference type="InterPro" id="IPR001810">
    <property type="entry name" value="F-box_dom"/>
</dbReference>
<name>A0A9N9CMV1_FUNMO</name>
<evidence type="ECO:0000313" key="3">
    <source>
        <dbReference type="Proteomes" id="UP000789375"/>
    </source>
</evidence>
<protein>
    <submittedName>
        <fullName evidence="2">10137_t:CDS:1</fullName>
    </submittedName>
</protein>
<feature type="domain" description="F-box" evidence="1">
    <location>
        <begin position="38"/>
        <end position="78"/>
    </location>
</feature>
<proteinExistence type="predicted"/>
<dbReference type="Gene3D" id="3.80.10.10">
    <property type="entry name" value="Ribonuclease Inhibitor"/>
    <property type="match status" value="1"/>
</dbReference>
<dbReference type="EMBL" id="CAJVPP010002648">
    <property type="protein sequence ID" value="CAG8606888.1"/>
    <property type="molecule type" value="Genomic_DNA"/>
</dbReference>
<evidence type="ECO:0000313" key="2">
    <source>
        <dbReference type="EMBL" id="CAG8606888.1"/>
    </source>
</evidence>
<sequence>MNQQVYQQMQLVGQFSSNMMIIEEVSSTEMINSPLMIPECLARIFEYLRGERSSLHSCLLVNRSWCRIVVPILWREPFKLLKDKADASLLRTYFSCIEDQDQLQSMQDWMTYPREVPLPQRATFDYPIFLRHLCCKTMFETIENWLLATASADVQKHYRDICVQLIASSFLQLLMNRCPILETLILWSGVSNNIPITGSLSGTNTCLSRIVSLQVEGNYHDIDLWSISQRCHSLKQLTIDVEISVNSMNMLHNLVYVQRELEHFRLVFRPEDKVFTNKVQPELLTALANFPNHLNTIEFNRCNFIDCPSLEALSECKNIRHLVLWKCVGLGPGKMYSLYKVNFGQLQRLEIYVHPGVAADMVIKMIRDSNNQLQSLRLAGITPQSELPSVLSVMTRHCQNLTDCRLVLKDGDNNAFNALLTFLGVSLKLEILYITFTDRVHPICNYEDIAKHLPTGLRELVFRDFLFSPASLANFLENMAPTYHSLSFSKRHFDQQHIDVIFRYVKNRSNLFRLMRHPRYMSIKARSEL</sequence>
<dbReference type="SUPFAM" id="SSF52047">
    <property type="entry name" value="RNI-like"/>
    <property type="match status" value="1"/>
</dbReference>
<evidence type="ECO:0000259" key="1">
    <source>
        <dbReference type="Pfam" id="PF12937"/>
    </source>
</evidence>
<dbReference type="InterPro" id="IPR032675">
    <property type="entry name" value="LRR_dom_sf"/>
</dbReference>